<dbReference type="EMBL" id="FNOU01000003">
    <property type="protein sequence ID" value="SDX50481.1"/>
    <property type="molecule type" value="Genomic_DNA"/>
</dbReference>
<evidence type="ECO:0000259" key="2">
    <source>
        <dbReference type="PROSITE" id="PS50902"/>
    </source>
</evidence>
<evidence type="ECO:0000313" key="3">
    <source>
        <dbReference type="EMBL" id="SDX50481.1"/>
    </source>
</evidence>
<dbReference type="SUPFAM" id="SSF56281">
    <property type="entry name" value="Metallo-hydrolase/oxidoreductase"/>
    <property type="match status" value="1"/>
</dbReference>
<evidence type="ECO:0000313" key="4">
    <source>
        <dbReference type="Proteomes" id="UP000199652"/>
    </source>
</evidence>
<dbReference type="InterPro" id="IPR036866">
    <property type="entry name" value="RibonucZ/Hydroxyglut_hydro"/>
</dbReference>
<keyword evidence="4" id="KW-1185">Reference proteome</keyword>
<dbReference type="PIRSF" id="PIRSF005243">
    <property type="entry name" value="ROO"/>
    <property type="match status" value="1"/>
</dbReference>
<dbReference type="STRING" id="1528.SAMN04488579_1033"/>
<dbReference type="InterPro" id="IPR029039">
    <property type="entry name" value="Flavoprotein-like_sf"/>
</dbReference>
<dbReference type="PANTHER" id="PTHR43717">
    <property type="entry name" value="ANAEROBIC NITRIC OXIDE REDUCTASE FLAVORUBREDOXIN"/>
    <property type="match status" value="1"/>
</dbReference>
<dbReference type="CDD" id="cd07709">
    <property type="entry name" value="flavodiiron_proteins_MBL-fold"/>
    <property type="match status" value="1"/>
</dbReference>
<dbReference type="PROSITE" id="PS50902">
    <property type="entry name" value="FLAVODOXIN_LIKE"/>
    <property type="match status" value="1"/>
</dbReference>
<name>A0A1H3C8N8_EUBBA</name>
<gene>
    <name evidence="3" type="ORF">SAMN04488579_1033</name>
</gene>
<dbReference type="GO" id="GO:0010181">
    <property type="term" value="F:FMN binding"/>
    <property type="evidence" value="ECO:0007669"/>
    <property type="project" value="InterPro"/>
</dbReference>
<accession>A0A1H3C8N8</accession>
<dbReference type="InterPro" id="IPR016440">
    <property type="entry name" value="Rubredoxin-O_OxRdtase"/>
</dbReference>
<dbReference type="PANTHER" id="PTHR43717:SF1">
    <property type="entry name" value="ANAEROBIC NITRIC OXIDE REDUCTASE FLAVORUBREDOXIN"/>
    <property type="match status" value="1"/>
</dbReference>
<protein>
    <submittedName>
        <fullName evidence="3">Flavorubredoxin</fullName>
    </submittedName>
</protein>
<dbReference type="GO" id="GO:0009055">
    <property type="term" value="F:electron transfer activity"/>
    <property type="evidence" value="ECO:0007669"/>
    <property type="project" value="InterPro"/>
</dbReference>
<dbReference type="InterPro" id="IPR001279">
    <property type="entry name" value="Metallo-B-lactamas"/>
</dbReference>
<organism evidence="3 4">
    <name type="scientific">Eubacterium barkeri</name>
    <name type="common">Clostridium barkeri</name>
    <dbReference type="NCBI Taxonomy" id="1528"/>
    <lineage>
        <taxon>Bacteria</taxon>
        <taxon>Bacillati</taxon>
        <taxon>Bacillota</taxon>
        <taxon>Clostridia</taxon>
        <taxon>Eubacteriales</taxon>
        <taxon>Eubacteriaceae</taxon>
        <taxon>Eubacterium</taxon>
    </lineage>
</organism>
<dbReference type="RefSeq" id="WP_090243196.1">
    <property type="nucleotide sequence ID" value="NZ_FNOU01000003.1"/>
</dbReference>
<reference evidence="4" key="1">
    <citation type="submission" date="2016-10" db="EMBL/GenBank/DDBJ databases">
        <authorList>
            <person name="Varghese N."/>
            <person name="Submissions S."/>
        </authorList>
    </citation>
    <scope>NUCLEOTIDE SEQUENCE [LARGE SCALE GENOMIC DNA]</scope>
    <source>
        <strain evidence="4">VPI 5359</strain>
    </source>
</reference>
<sequence length="398" mass="43977">MNTQKITQDISWVGVDDHQTELFEGLWPLDHGISYNAYVINDEKVAVIDAVKDFECETYLEKIKAIIGDKPVNYLVVNHMEPDHSSGISELRAAYPEVTIVANQKALPMLKNFYGIEDGIQVVADGDTLELGAHCLSFHMTPMVHWPESMVTYDQKDKVLFSMDVFGSFKATDGVIFDDENIVENFVDEIYRYFACIIGKVRLPAAKALKKLGGLEIKTICPSHGLVWRENPGYILDLYTRMANAETENGVVIAYGSMYGNTKHSAELLAEYLGNAGVETVKLYDVAVTDLSYILSDIWRYKGLLLGAPAYYGQLFPKMATVLYKLAGNKLQNHALGIFTGYSWSGGAEKPFAAFAAEAGGVHVGQTVSVQGWADAEDEAALKELAQSVANFLKLERA</sequence>
<comment type="similarity">
    <text evidence="1">In the N-terminal section; belongs to the zinc metallo-hydrolase group 3 family.</text>
</comment>
<dbReference type="SUPFAM" id="SSF52218">
    <property type="entry name" value="Flavoproteins"/>
    <property type="match status" value="1"/>
</dbReference>
<proteinExistence type="inferred from homology"/>
<dbReference type="GO" id="GO:0046872">
    <property type="term" value="F:metal ion binding"/>
    <property type="evidence" value="ECO:0007669"/>
    <property type="project" value="InterPro"/>
</dbReference>
<dbReference type="InterPro" id="IPR008254">
    <property type="entry name" value="Flavodoxin/NO_synth"/>
</dbReference>
<dbReference type="SMART" id="SM00849">
    <property type="entry name" value="Lactamase_B"/>
    <property type="match status" value="1"/>
</dbReference>
<dbReference type="Pfam" id="PF19583">
    <property type="entry name" value="ODP"/>
    <property type="match status" value="1"/>
</dbReference>
<dbReference type="Pfam" id="PF00258">
    <property type="entry name" value="Flavodoxin_1"/>
    <property type="match status" value="1"/>
</dbReference>
<dbReference type="Gene3D" id="3.60.15.10">
    <property type="entry name" value="Ribonuclease Z/Hydroxyacylglutathione hydrolase-like"/>
    <property type="match status" value="1"/>
</dbReference>
<dbReference type="AlphaFoldDB" id="A0A1H3C8N8"/>
<feature type="domain" description="Flavodoxin-like" evidence="2">
    <location>
        <begin position="251"/>
        <end position="390"/>
    </location>
</feature>
<dbReference type="OrthoDB" id="9807946at2"/>
<dbReference type="InterPro" id="IPR045761">
    <property type="entry name" value="ODP_dom"/>
</dbReference>
<dbReference type="Proteomes" id="UP000199652">
    <property type="component" value="Unassembled WGS sequence"/>
</dbReference>
<dbReference type="Gene3D" id="3.40.50.360">
    <property type="match status" value="1"/>
</dbReference>
<dbReference type="GO" id="GO:0016651">
    <property type="term" value="F:oxidoreductase activity, acting on NAD(P)H"/>
    <property type="evidence" value="ECO:0007669"/>
    <property type="project" value="UniProtKB-ARBA"/>
</dbReference>
<evidence type="ECO:0000256" key="1">
    <source>
        <dbReference type="ARBA" id="ARBA00007121"/>
    </source>
</evidence>